<sequence>MHQGWQRKARSPGPAFRRGGPSRRAPGGRNGSGRWGSAGGGEGAGRCLRPGGGLAAYSPAGRDRSGMGDRRGAGAVVPGSGRCGVRGVDVGSGSPGVPEKTGKTGKSREVPVEIREGAGR</sequence>
<evidence type="ECO:0000313" key="3">
    <source>
        <dbReference type="Proteomes" id="UP000029692"/>
    </source>
</evidence>
<proteinExistence type="predicted"/>
<accession>A0A098QYA6</accession>
<keyword evidence="3" id="KW-1185">Reference proteome</keyword>
<protein>
    <submittedName>
        <fullName evidence="2">Uncharacterized protein</fullName>
    </submittedName>
</protein>
<feature type="compositionally biased region" description="Basic and acidic residues" evidence="1">
    <location>
        <begin position="100"/>
        <end position="120"/>
    </location>
</feature>
<dbReference type="Proteomes" id="UP000029692">
    <property type="component" value="Unassembled WGS sequence"/>
</dbReference>
<dbReference type="EMBL" id="JNUP01000049">
    <property type="protein sequence ID" value="KGE72674.1"/>
    <property type="molecule type" value="Genomic_DNA"/>
</dbReference>
<organism evidence="2 3">
    <name type="scientific">Spirochaeta lutea</name>
    <dbReference type="NCBI Taxonomy" id="1480694"/>
    <lineage>
        <taxon>Bacteria</taxon>
        <taxon>Pseudomonadati</taxon>
        <taxon>Spirochaetota</taxon>
        <taxon>Spirochaetia</taxon>
        <taxon>Spirochaetales</taxon>
        <taxon>Spirochaetaceae</taxon>
        <taxon>Spirochaeta</taxon>
    </lineage>
</organism>
<feature type="compositionally biased region" description="Gly residues" evidence="1">
    <location>
        <begin position="28"/>
        <end position="54"/>
    </location>
</feature>
<name>A0A098QYA6_9SPIO</name>
<feature type="compositionally biased region" description="Low complexity" evidence="1">
    <location>
        <begin position="73"/>
        <end position="98"/>
    </location>
</feature>
<evidence type="ECO:0000313" key="2">
    <source>
        <dbReference type="EMBL" id="KGE72674.1"/>
    </source>
</evidence>
<evidence type="ECO:0000256" key="1">
    <source>
        <dbReference type="SAM" id="MobiDB-lite"/>
    </source>
</evidence>
<gene>
    <name evidence="2" type="ORF">DC28_06375</name>
</gene>
<comment type="caution">
    <text evidence="2">The sequence shown here is derived from an EMBL/GenBank/DDBJ whole genome shotgun (WGS) entry which is preliminary data.</text>
</comment>
<feature type="compositionally biased region" description="Low complexity" evidence="1">
    <location>
        <begin position="11"/>
        <end position="27"/>
    </location>
</feature>
<dbReference type="STRING" id="1480694.DC28_06375"/>
<feature type="compositionally biased region" description="Basic and acidic residues" evidence="1">
    <location>
        <begin position="61"/>
        <end position="72"/>
    </location>
</feature>
<feature type="region of interest" description="Disordered" evidence="1">
    <location>
        <begin position="1"/>
        <end position="120"/>
    </location>
</feature>
<dbReference type="AlphaFoldDB" id="A0A098QYA6"/>
<reference evidence="2 3" key="1">
    <citation type="submission" date="2014-05" db="EMBL/GenBank/DDBJ databases">
        <title>De novo Genome Sequence of Spirocheata sp.</title>
        <authorList>
            <person name="Shivani Y."/>
            <person name="Subhash Y."/>
            <person name="Tushar L."/>
            <person name="Sasikala C."/>
            <person name="Ramana C.V."/>
        </authorList>
    </citation>
    <scope>NUCLEOTIDE SEQUENCE [LARGE SCALE GENOMIC DNA]</scope>
    <source>
        <strain evidence="2 3">JC230</strain>
    </source>
</reference>
<feature type="compositionally biased region" description="Basic residues" evidence="1">
    <location>
        <begin position="1"/>
        <end position="10"/>
    </location>
</feature>